<dbReference type="Pfam" id="PF12697">
    <property type="entry name" value="Abhydrolase_6"/>
    <property type="match status" value="1"/>
</dbReference>
<evidence type="ECO:0000259" key="1">
    <source>
        <dbReference type="Pfam" id="PF12697"/>
    </source>
</evidence>
<dbReference type="AlphaFoldDB" id="A0A840F4Z9"/>
<feature type="domain" description="AB hydrolase-1" evidence="1">
    <location>
        <begin position="17"/>
        <end position="252"/>
    </location>
</feature>
<dbReference type="EMBL" id="JACIFP010000001">
    <property type="protein sequence ID" value="MBB4137593.1"/>
    <property type="molecule type" value="Genomic_DNA"/>
</dbReference>
<keyword evidence="2" id="KW-0378">Hydrolase</keyword>
<sequence>MLHTHLFGSDDPAAPTVLALHGLTGHGRRWGRLADLLPGVRMIAPDLLGHGHSPWEPPWGVADNVAAVAATLNEHHRGDRPVVVVAHSFGSAVAIALAHARPDLVAGLVLLDPAQGLNPTQARVYAELSQAHWGHPDAESAVAAKRSEGWSQVADEILADEVEHHLAPGGPGVVWRVSAPAVATAWSEMARPFRLPPEGLPTHVVVADRVNPPFVRPEFLTACAADRPTTVTVHHVDAEHMVPFLAPDVCARLVRDLVDACLR</sequence>
<organism evidence="2 3">
    <name type="scientific">Gordonia humi</name>
    <dbReference type="NCBI Taxonomy" id="686429"/>
    <lineage>
        <taxon>Bacteria</taxon>
        <taxon>Bacillati</taxon>
        <taxon>Actinomycetota</taxon>
        <taxon>Actinomycetes</taxon>
        <taxon>Mycobacteriales</taxon>
        <taxon>Gordoniaceae</taxon>
        <taxon>Gordonia</taxon>
    </lineage>
</organism>
<dbReference type="GO" id="GO:0016020">
    <property type="term" value="C:membrane"/>
    <property type="evidence" value="ECO:0007669"/>
    <property type="project" value="TreeGrafter"/>
</dbReference>
<evidence type="ECO:0000313" key="2">
    <source>
        <dbReference type="EMBL" id="MBB4137593.1"/>
    </source>
</evidence>
<dbReference type="Gene3D" id="3.40.50.1820">
    <property type="entry name" value="alpha/beta hydrolase"/>
    <property type="match status" value="1"/>
</dbReference>
<dbReference type="PANTHER" id="PTHR43798">
    <property type="entry name" value="MONOACYLGLYCEROL LIPASE"/>
    <property type="match status" value="1"/>
</dbReference>
<keyword evidence="3" id="KW-1185">Reference proteome</keyword>
<dbReference type="InterPro" id="IPR050266">
    <property type="entry name" value="AB_hydrolase_sf"/>
</dbReference>
<dbReference type="PANTHER" id="PTHR43798:SF33">
    <property type="entry name" value="HYDROLASE, PUTATIVE (AFU_ORTHOLOGUE AFUA_2G14860)-RELATED"/>
    <property type="match status" value="1"/>
</dbReference>
<dbReference type="InterPro" id="IPR000073">
    <property type="entry name" value="AB_hydrolase_1"/>
</dbReference>
<proteinExistence type="predicted"/>
<dbReference type="GO" id="GO:0047372">
    <property type="term" value="F:monoacylglycerol lipase activity"/>
    <property type="evidence" value="ECO:0007669"/>
    <property type="project" value="TreeGrafter"/>
</dbReference>
<gene>
    <name evidence="2" type="ORF">BKA16_004145</name>
</gene>
<accession>A0A840F4Z9</accession>
<reference evidence="2 3" key="1">
    <citation type="submission" date="2020-08" db="EMBL/GenBank/DDBJ databases">
        <title>Sequencing the genomes of 1000 actinobacteria strains.</title>
        <authorList>
            <person name="Klenk H.-P."/>
        </authorList>
    </citation>
    <scope>NUCLEOTIDE SEQUENCE [LARGE SCALE GENOMIC DNA]</scope>
    <source>
        <strain evidence="2 3">DSM 45298</strain>
    </source>
</reference>
<dbReference type="RefSeq" id="WP_183372432.1">
    <property type="nucleotide sequence ID" value="NZ_BAABHL010000001.1"/>
</dbReference>
<dbReference type="GO" id="GO:0046464">
    <property type="term" value="P:acylglycerol catabolic process"/>
    <property type="evidence" value="ECO:0007669"/>
    <property type="project" value="TreeGrafter"/>
</dbReference>
<dbReference type="InterPro" id="IPR029058">
    <property type="entry name" value="AB_hydrolase_fold"/>
</dbReference>
<dbReference type="EC" id="3.1.1.-" evidence="2"/>
<dbReference type="PRINTS" id="PR00111">
    <property type="entry name" value="ABHYDROLASE"/>
</dbReference>
<protein>
    <submittedName>
        <fullName evidence="2">Lipase</fullName>
        <ecNumber evidence="2">3.1.1.-</ecNumber>
    </submittedName>
</protein>
<comment type="caution">
    <text evidence="2">The sequence shown here is derived from an EMBL/GenBank/DDBJ whole genome shotgun (WGS) entry which is preliminary data.</text>
</comment>
<name>A0A840F4Z9_9ACTN</name>
<dbReference type="SUPFAM" id="SSF53474">
    <property type="entry name" value="alpha/beta-Hydrolases"/>
    <property type="match status" value="1"/>
</dbReference>
<evidence type="ECO:0000313" key="3">
    <source>
        <dbReference type="Proteomes" id="UP000551501"/>
    </source>
</evidence>
<dbReference type="Proteomes" id="UP000551501">
    <property type="component" value="Unassembled WGS sequence"/>
</dbReference>